<dbReference type="InterPro" id="IPR005149">
    <property type="entry name" value="Tscrpt_reg_PadR_N"/>
</dbReference>
<organism evidence="2 3">
    <name type="scientific">Agaribacillus aureus</name>
    <dbReference type="NCBI Taxonomy" id="3051825"/>
    <lineage>
        <taxon>Bacteria</taxon>
        <taxon>Pseudomonadati</taxon>
        <taxon>Bacteroidota</taxon>
        <taxon>Cytophagia</taxon>
        <taxon>Cytophagales</taxon>
        <taxon>Splendidivirgaceae</taxon>
        <taxon>Agaribacillus</taxon>
    </lineage>
</organism>
<dbReference type="SUPFAM" id="SSF46785">
    <property type="entry name" value="Winged helix' DNA-binding domain"/>
    <property type="match status" value="1"/>
</dbReference>
<dbReference type="InterPro" id="IPR036388">
    <property type="entry name" value="WH-like_DNA-bd_sf"/>
</dbReference>
<proteinExistence type="predicted"/>
<dbReference type="EMBL" id="JAUJEB010000002">
    <property type="protein sequence ID" value="MDN5213303.1"/>
    <property type="molecule type" value="Genomic_DNA"/>
</dbReference>
<evidence type="ECO:0000259" key="1">
    <source>
        <dbReference type="Pfam" id="PF03551"/>
    </source>
</evidence>
<dbReference type="Proteomes" id="UP001172083">
    <property type="component" value="Unassembled WGS sequence"/>
</dbReference>
<name>A0ABT8LAJ9_9BACT</name>
<dbReference type="Pfam" id="PF03551">
    <property type="entry name" value="PadR"/>
    <property type="match status" value="1"/>
</dbReference>
<feature type="domain" description="Transcription regulator PadR N-terminal" evidence="1">
    <location>
        <begin position="24"/>
        <end position="90"/>
    </location>
</feature>
<dbReference type="InterPro" id="IPR036390">
    <property type="entry name" value="WH_DNA-bd_sf"/>
</dbReference>
<accession>A0ABT8LAJ9</accession>
<evidence type="ECO:0000313" key="2">
    <source>
        <dbReference type="EMBL" id="MDN5213303.1"/>
    </source>
</evidence>
<evidence type="ECO:0000313" key="3">
    <source>
        <dbReference type="Proteomes" id="UP001172083"/>
    </source>
</evidence>
<keyword evidence="3" id="KW-1185">Reference proteome</keyword>
<dbReference type="RefSeq" id="WP_346758642.1">
    <property type="nucleotide sequence ID" value="NZ_JAUJEB010000002.1"/>
</dbReference>
<dbReference type="Gene3D" id="1.10.10.10">
    <property type="entry name" value="Winged helix-like DNA-binding domain superfamily/Winged helix DNA-binding domain"/>
    <property type="match status" value="1"/>
</dbReference>
<gene>
    <name evidence="2" type="ORF">QQ020_14635</name>
</gene>
<reference evidence="2" key="1">
    <citation type="submission" date="2023-06" db="EMBL/GenBank/DDBJ databases">
        <title>Genomic of Agaribacillus aureum.</title>
        <authorList>
            <person name="Wang G."/>
        </authorList>
    </citation>
    <scope>NUCLEOTIDE SEQUENCE</scope>
    <source>
        <strain evidence="2">BMA12</strain>
    </source>
</reference>
<comment type="caution">
    <text evidence="2">The sequence shown here is derived from an EMBL/GenBank/DDBJ whole genome shotgun (WGS) entry which is preliminary data.</text>
</comment>
<sequence length="111" mass="12524">MKKRSFLGEFEEIVLLTVSALGDHAYGVSIMHEINEQTGRSVKLNQVHAALHRLMDKGMVNSTMGAPTAVRGGRRKRMFTASEAGIRILQEIQFVRQRLWNMTSIKPISEI</sequence>
<protein>
    <submittedName>
        <fullName evidence="2">Helix-turn-helix transcriptional regulator</fullName>
    </submittedName>
</protein>